<accession>A0A8H4IQ10</accession>
<dbReference type="SUPFAM" id="SSF143026">
    <property type="entry name" value="Kinetochore globular domain"/>
    <property type="match status" value="1"/>
</dbReference>
<keyword evidence="10 11" id="KW-0137">Centromere</keyword>
<sequence length="198" mass="22824">MLLDEEPHSLIKQCFDNFNLAPDKQALKRAAGSYQTLNGFRKHHVAAEQEKLRELDRKLGSLQSQHNLTTQSHNPAEHAAEILRLDTEKFRVAKQVSDLEIEEERLAQELERLKGELEEVEAQGVQGGDLKKADLDNTETELLRLYFYRSLNIQAETDPAGNFNRAALYNKKTADSHVVTLKPEFSRFFYADYLWKHV</sequence>
<evidence type="ECO:0000256" key="1">
    <source>
        <dbReference type="ARBA" id="ARBA00004267"/>
    </source>
</evidence>
<dbReference type="PANTHER" id="PTHR22142">
    <property type="match status" value="1"/>
</dbReference>
<evidence type="ECO:0000313" key="13">
    <source>
        <dbReference type="EMBL" id="KAF4301951.1"/>
    </source>
</evidence>
<comment type="subcellular location">
    <subcellularLocation>
        <location evidence="1">Cytoplasm</location>
        <location evidence="1">Cytoskeleton</location>
        <location evidence="1">Microtubule organizing center</location>
    </subcellularLocation>
    <subcellularLocation>
        <location evidence="11">Nucleus</location>
    </subcellularLocation>
    <subcellularLocation>
        <location evidence="11">Chromosome</location>
        <location evidence="11">Centromere</location>
        <location evidence="11">Kinetochore</location>
    </subcellularLocation>
</comment>
<protein>
    <recommendedName>
        <fullName evidence="11">Kinetochore protein Spc24</fullName>
    </recommendedName>
</protein>
<dbReference type="Proteomes" id="UP000572817">
    <property type="component" value="Unassembled WGS sequence"/>
</dbReference>
<evidence type="ECO:0000256" key="3">
    <source>
        <dbReference type="ARBA" id="ARBA00022454"/>
    </source>
</evidence>
<comment type="function">
    <text evidence="11">Acts as a component of the essential kinetochore-associated NDC80 complex, which is required for chromosome segregation and spindle checkpoint activity.</text>
</comment>
<gene>
    <name evidence="14" type="ORF">GTA08_BOTSDO06214</name>
    <name evidence="13" type="ORF">GTA08_BOTSDO10285</name>
</gene>
<dbReference type="Gene3D" id="3.30.160.430">
    <property type="match status" value="1"/>
</dbReference>
<comment type="caution">
    <text evidence="14">The sequence shown here is derived from an EMBL/GenBank/DDBJ whole genome shotgun (WGS) entry which is preliminary data.</text>
</comment>
<dbReference type="GO" id="GO:0005815">
    <property type="term" value="C:microtubule organizing center"/>
    <property type="evidence" value="ECO:0007669"/>
    <property type="project" value="UniProtKB-SubCell"/>
</dbReference>
<name>A0A8H4IQ10_9PEZI</name>
<evidence type="ECO:0000256" key="8">
    <source>
        <dbReference type="ARBA" id="ARBA00023242"/>
    </source>
</evidence>
<dbReference type="OrthoDB" id="3344830at2759"/>
<dbReference type="GO" id="GO:0051301">
    <property type="term" value="P:cell division"/>
    <property type="evidence" value="ECO:0007669"/>
    <property type="project" value="UniProtKB-UniRule"/>
</dbReference>
<dbReference type="InterPro" id="IPR013252">
    <property type="entry name" value="Ndc80_Spc24"/>
</dbReference>
<evidence type="ECO:0000313" key="15">
    <source>
        <dbReference type="Proteomes" id="UP000572817"/>
    </source>
</evidence>
<organism evidence="14 15">
    <name type="scientific">Botryosphaeria dothidea</name>
    <dbReference type="NCBI Taxonomy" id="55169"/>
    <lineage>
        <taxon>Eukaryota</taxon>
        <taxon>Fungi</taxon>
        <taxon>Dikarya</taxon>
        <taxon>Ascomycota</taxon>
        <taxon>Pezizomycotina</taxon>
        <taxon>Dothideomycetes</taxon>
        <taxon>Dothideomycetes incertae sedis</taxon>
        <taxon>Botryosphaeriales</taxon>
        <taxon>Botryosphaeriaceae</taxon>
        <taxon>Botryosphaeria</taxon>
    </lineage>
</organism>
<dbReference type="GO" id="GO:0008017">
    <property type="term" value="F:microtubule binding"/>
    <property type="evidence" value="ECO:0007669"/>
    <property type="project" value="TreeGrafter"/>
</dbReference>
<evidence type="ECO:0000256" key="2">
    <source>
        <dbReference type="ARBA" id="ARBA00007804"/>
    </source>
</evidence>
<dbReference type="PANTHER" id="PTHR22142:SF2">
    <property type="entry name" value="KINETOCHORE PROTEIN SPC24"/>
    <property type="match status" value="1"/>
</dbReference>
<comment type="similarity">
    <text evidence="2 11">Belongs to the SPC24 family.</text>
</comment>
<feature type="coiled-coil region" evidence="12">
    <location>
        <begin position="96"/>
        <end position="123"/>
    </location>
</feature>
<dbReference type="EMBL" id="WWBZ02000040">
    <property type="protein sequence ID" value="KAF4305116.1"/>
    <property type="molecule type" value="Genomic_DNA"/>
</dbReference>
<keyword evidence="8 11" id="KW-0539">Nucleus</keyword>
<keyword evidence="5 11" id="KW-0498">Mitosis</keyword>
<evidence type="ECO:0000313" key="14">
    <source>
        <dbReference type="EMBL" id="KAF4305116.1"/>
    </source>
</evidence>
<evidence type="ECO:0000256" key="9">
    <source>
        <dbReference type="ARBA" id="ARBA00023306"/>
    </source>
</evidence>
<keyword evidence="4 11" id="KW-0132">Cell division</keyword>
<dbReference type="InterPro" id="IPR038066">
    <property type="entry name" value="Spc24_Fungi_globular_sf"/>
</dbReference>
<evidence type="ECO:0000256" key="11">
    <source>
        <dbReference type="RuleBase" id="RU368011"/>
    </source>
</evidence>
<keyword evidence="15" id="KW-1185">Reference proteome</keyword>
<dbReference type="EMBL" id="WWBZ02000073">
    <property type="protein sequence ID" value="KAF4301951.1"/>
    <property type="molecule type" value="Genomic_DNA"/>
</dbReference>
<evidence type="ECO:0000256" key="4">
    <source>
        <dbReference type="ARBA" id="ARBA00022618"/>
    </source>
</evidence>
<reference evidence="14 15" key="1">
    <citation type="submission" date="2020-04" db="EMBL/GenBank/DDBJ databases">
        <title>Genome Assembly and Annotation of Botryosphaeria dothidea sdau 11-99, a Latent Pathogen of Apple Fruit Ring Rot in China.</title>
        <authorList>
            <person name="Yu C."/>
            <person name="Diao Y."/>
            <person name="Lu Q."/>
            <person name="Zhao J."/>
            <person name="Cui S."/>
            <person name="Peng C."/>
            <person name="He B."/>
            <person name="Liu H."/>
        </authorList>
    </citation>
    <scope>NUCLEOTIDE SEQUENCE [LARGE SCALE GENOMIC DNA]</scope>
    <source>
        <strain evidence="14">Sdau11-99</strain>
        <strain evidence="15">sdau11-99</strain>
    </source>
</reference>
<evidence type="ECO:0000256" key="5">
    <source>
        <dbReference type="ARBA" id="ARBA00022776"/>
    </source>
</evidence>
<evidence type="ECO:0000256" key="12">
    <source>
        <dbReference type="SAM" id="Coils"/>
    </source>
</evidence>
<evidence type="ECO:0000256" key="6">
    <source>
        <dbReference type="ARBA" id="ARBA00022838"/>
    </source>
</evidence>
<dbReference type="GO" id="GO:0031262">
    <property type="term" value="C:Ndc80 complex"/>
    <property type="evidence" value="ECO:0007669"/>
    <property type="project" value="TreeGrafter"/>
</dbReference>
<keyword evidence="7 12" id="KW-0175">Coiled coil</keyword>
<proteinExistence type="inferred from homology"/>
<dbReference type="AlphaFoldDB" id="A0A8H4IQ10"/>
<comment type="subunit">
    <text evidence="11">Component of the NDC80 complex.</text>
</comment>
<dbReference type="GO" id="GO:0005634">
    <property type="term" value="C:nucleus"/>
    <property type="evidence" value="ECO:0007669"/>
    <property type="project" value="UniProtKB-SubCell"/>
</dbReference>
<evidence type="ECO:0000256" key="7">
    <source>
        <dbReference type="ARBA" id="ARBA00023054"/>
    </source>
</evidence>
<keyword evidence="9 11" id="KW-0131">Cell cycle</keyword>
<dbReference type="CDD" id="cd11565">
    <property type="entry name" value="RWD_Spc24"/>
    <property type="match status" value="1"/>
</dbReference>
<dbReference type="GO" id="GO:0007059">
    <property type="term" value="P:chromosome segregation"/>
    <property type="evidence" value="ECO:0007669"/>
    <property type="project" value="TreeGrafter"/>
</dbReference>
<keyword evidence="6 11" id="KW-0995">Kinetochore</keyword>
<evidence type="ECO:0000256" key="10">
    <source>
        <dbReference type="ARBA" id="ARBA00023328"/>
    </source>
</evidence>
<dbReference type="Pfam" id="PF08286">
    <property type="entry name" value="Spc24"/>
    <property type="match status" value="1"/>
</dbReference>
<keyword evidence="3 11" id="KW-0158">Chromosome</keyword>